<proteinExistence type="predicted"/>
<evidence type="ECO:0000259" key="2">
    <source>
        <dbReference type="Pfam" id="PF16709"/>
    </source>
</evidence>
<evidence type="ECO:0000259" key="3">
    <source>
        <dbReference type="Pfam" id="PF16711"/>
    </source>
</evidence>
<dbReference type="Gene3D" id="2.60.40.2700">
    <property type="match status" value="1"/>
</dbReference>
<keyword evidence="6" id="KW-1185">Reference proteome</keyword>
<dbReference type="InterPro" id="IPR032012">
    <property type="entry name" value="SCAB-ABD"/>
</dbReference>
<dbReference type="PANTHER" id="PTHR31172:SF3">
    <property type="entry name" value="STOMATAL CLOSURE-RELATED ACTIN-BINDING PROTEIN 1"/>
    <property type="match status" value="1"/>
</dbReference>
<protein>
    <submittedName>
        <fullName evidence="5">Stomatal closure-related actin-binding protein 1</fullName>
    </submittedName>
</protein>
<keyword evidence="1" id="KW-0175">Coiled coil</keyword>
<dbReference type="Pfam" id="PF16709">
    <property type="entry name" value="SCAB-Ig"/>
    <property type="match status" value="1"/>
</dbReference>
<feature type="coiled-coil region" evidence="1">
    <location>
        <begin position="159"/>
        <end position="211"/>
    </location>
</feature>
<feature type="domain" description="Stomatal closure-related actin-binding protein actin-binding" evidence="3">
    <location>
        <begin position="54"/>
        <end position="96"/>
    </location>
</feature>
<dbReference type="InterPro" id="IPR032015">
    <property type="entry name" value="SCAB-Ig"/>
</dbReference>
<evidence type="ECO:0000259" key="4">
    <source>
        <dbReference type="Pfam" id="PF16712"/>
    </source>
</evidence>
<sequence length="335" mass="37920">MTRMTHDFGDTMQKDAVPVVSADVIFASLRFPNYKIGVNNQIMETKDDPKVLSMKEVVARETAQLLDQQKRMSVRDLASKFEKGLAAAAKLSEEARLREAASLEKHVLLKKLRDALQSLKGRVAGRNKDDVAEAIAMVEALAVQLTQREGELIQEKSEVKKLTNFLKQASEDAKKLVNEERAFARFEIENARAAVQRVEEALQEHERMSQASGKQDLEQLMKEVQEARRIKMLHQPSKVMDMEHELRALRAQLAEKSRLYLRLQKELARTKKGEENAPHLYELEGTETLGSYLQIQPCSDNGPELSKCSIQWYRVSSEGAKKELISGKNSKGFAL</sequence>
<dbReference type="InterPro" id="IPR039640">
    <property type="entry name" value="SCAB"/>
</dbReference>
<comment type="caution">
    <text evidence="5">The sequence shown here is derived from an EMBL/GenBank/DDBJ whole genome shotgun (WGS) entry which is preliminary data.</text>
</comment>
<dbReference type="Pfam" id="PF16712">
    <property type="entry name" value="SCAB_CC"/>
    <property type="match status" value="1"/>
</dbReference>
<evidence type="ECO:0000256" key="1">
    <source>
        <dbReference type="SAM" id="Coils"/>
    </source>
</evidence>
<organism evidence="5 6">
    <name type="scientific">Glycine soja</name>
    <name type="common">Wild soybean</name>
    <dbReference type="NCBI Taxonomy" id="3848"/>
    <lineage>
        <taxon>Eukaryota</taxon>
        <taxon>Viridiplantae</taxon>
        <taxon>Streptophyta</taxon>
        <taxon>Embryophyta</taxon>
        <taxon>Tracheophyta</taxon>
        <taxon>Spermatophyta</taxon>
        <taxon>Magnoliopsida</taxon>
        <taxon>eudicotyledons</taxon>
        <taxon>Gunneridae</taxon>
        <taxon>Pentapetalae</taxon>
        <taxon>rosids</taxon>
        <taxon>fabids</taxon>
        <taxon>Fabales</taxon>
        <taxon>Fabaceae</taxon>
        <taxon>Papilionoideae</taxon>
        <taxon>50 kb inversion clade</taxon>
        <taxon>NPAAA clade</taxon>
        <taxon>indigoferoid/millettioid clade</taxon>
        <taxon>Phaseoleae</taxon>
        <taxon>Glycine</taxon>
        <taxon>Glycine subgen. Soja</taxon>
    </lineage>
</organism>
<gene>
    <name evidence="5" type="ORF">D0Y65_036450</name>
</gene>
<reference evidence="5 6" key="1">
    <citation type="submission" date="2018-09" db="EMBL/GenBank/DDBJ databases">
        <title>A high-quality reference genome of wild soybean provides a powerful tool to mine soybean genomes.</title>
        <authorList>
            <person name="Xie M."/>
            <person name="Chung C.Y.L."/>
            <person name="Li M.-W."/>
            <person name="Wong F.-L."/>
            <person name="Chan T.-F."/>
            <person name="Lam H.-M."/>
        </authorList>
    </citation>
    <scope>NUCLEOTIDE SEQUENCE [LARGE SCALE GENOMIC DNA]</scope>
    <source>
        <strain evidence="6">cv. W05</strain>
        <tissue evidence="5">Hypocotyl of etiolated seedlings</tissue>
    </source>
</reference>
<feature type="domain" description="Stomatal closure-related actin-binding protein coiled-coil" evidence="4">
    <location>
        <begin position="100"/>
        <end position="267"/>
    </location>
</feature>
<feature type="coiled-coil region" evidence="1">
    <location>
        <begin position="239"/>
        <end position="266"/>
    </location>
</feature>
<dbReference type="InterPro" id="IPR032009">
    <property type="entry name" value="SCAB_CC"/>
</dbReference>
<dbReference type="GO" id="GO:0003779">
    <property type="term" value="F:actin binding"/>
    <property type="evidence" value="ECO:0007669"/>
    <property type="project" value="InterPro"/>
</dbReference>
<dbReference type="GO" id="GO:0010119">
    <property type="term" value="P:regulation of stomatal movement"/>
    <property type="evidence" value="ECO:0007669"/>
    <property type="project" value="InterPro"/>
</dbReference>
<dbReference type="Proteomes" id="UP000289340">
    <property type="component" value="Chromosome 13"/>
</dbReference>
<feature type="domain" description="Stomatal closure-related actin-binding protein Ig" evidence="2">
    <location>
        <begin position="281"/>
        <end position="333"/>
    </location>
</feature>
<dbReference type="Pfam" id="PF16711">
    <property type="entry name" value="SCAB-ABD"/>
    <property type="match status" value="1"/>
</dbReference>
<dbReference type="EMBL" id="QZWG01000013">
    <property type="protein sequence ID" value="RZB72110.1"/>
    <property type="molecule type" value="Genomic_DNA"/>
</dbReference>
<evidence type="ECO:0000313" key="6">
    <source>
        <dbReference type="Proteomes" id="UP000289340"/>
    </source>
</evidence>
<dbReference type="PANTHER" id="PTHR31172">
    <property type="entry name" value="STOMATAL CLOSURE-RELATED ACTIN-BINDING PROTEIN 1"/>
    <property type="match status" value="1"/>
</dbReference>
<accession>A0A445HES3</accession>
<name>A0A445HES3_GLYSO</name>
<dbReference type="AlphaFoldDB" id="A0A445HES3"/>
<evidence type="ECO:0000313" key="5">
    <source>
        <dbReference type="EMBL" id="RZB72110.1"/>
    </source>
</evidence>
<dbReference type="Gene3D" id="1.20.5.440">
    <property type="entry name" value="ATP synthase delta/epsilon subunit, C-terminal domain"/>
    <property type="match status" value="1"/>
</dbReference>
<dbReference type="GO" id="GO:0007015">
    <property type="term" value="P:actin filament organization"/>
    <property type="evidence" value="ECO:0007669"/>
    <property type="project" value="InterPro"/>
</dbReference>